<name>A0A0H5DP81_9BACT</name>
<dbReference type="RefSeq" id="WP_098038037.1">
    <property type="nucleotide sequence ID" value="NZ_CWGJ01000011.1"/>
</dbReference>
<dbReference type="Proteomes" id="UP000220251">
    <property type="component" value="Unassembled WGS sequence"/>
</dbReference>
<reference evidence="2" key="1">
    <citation type="submission" date="2015-06" db="EMBL/GenBank/DDBJ databases">
        <authorList>
            <person name="Bertelli C."/>
        </authorList>
    </citation>
    <scope>NUCLEOTIDE SEQUENCE [LARGE SCALE GENOMIC DNA]</scope>
    <source>
        <strain evidence="2">CRIB-30</strain>
    </source>
</reference>
<dbReference type="AlphaFoldDB" id="A0A0H5DP81"/>
<accession>A0A0H5DP81</accession>
<gene>
    <name evidence="1" type="ORF">ELAC_0838</name>
</gene>
<protein>
    <submittedName>
        <fullName evidence="1">Uncharacterized protein</fullName>
    </submittedName>
</protein>
<evidence type="ECO:0000313" key="2">
    <source>
        <dbReference type="Proteomes" id="UP000220251"/>
    </source>
</evidence>
<organism evidence="1 2">
    <name type="scientific">Estrella lausannensis</name>
    <dbReference type="NCBI Taxonomy" id="483423"/>
    <lineage>
        <taxon>Bacteria</taxon>
        <taxon>Pseudomonadati</taxon>
        <taxon>Chlamydiota</taxon>
        <taxon>Chlamydiia</taxon>
        <taxon>Parachlamydiales</taxon>
        <taxon>Candidatus Criblamydiaceae</taxon>
        <taxon>Estrella</taxon>
    </lineage>
</organism>
<evidence type="ECO:0000313" key="1">
    <source>
        <dbReference type="EMBL" id="CRX38187.1"/>
    </source>
</evidence>
<proteinExistence type="predicted"/>
<dbReference type="EMBL" id="CWGJ01000011">
    <property type="protein sequence ID" value="CRX38187.1"/>
    <property type="molecule type" value="Genomic_DNA"/>
</dbReference>
<keyword evidence="2" id="KW-1185">Reference proteome</keyword>
<sequence>MSSVSITVKCHTGDLEELIFRASEHNGGVARGEPTRCKKTGNTNILIVSLYMPTVAQTVRKSKFDSLEEALRKNGKLICKIKEEGKKRLKVFSCAAIVSKTASDYFVFER</sequence>